<evidence type="ECO:0000313" key="3">
    <source>
        <dbReference type="Proteomes" id="UP000291822"/>
    </source>
</evidence>
<proteinExistence type="inferred from homology"/>
<dbReference type="EMBL" id="SJTG01000003">
    <property type="protein sequence ID" value="TCI08803.1"/>
    <property type="molecule type" value="Genomic_DNA"/>
</dbReference>
<keyword evidence="1" id="KW-0378">Hydrolase</keyword>
<comment type="similarity">
    <text evidence="1">Belongs to the LamB/PxpA family.</text>
</comment>
<comment type="catalytic activity">
    <reaction evidence="1">
        <text>5-oxo-L-proline + ATP + 2 H2O = L-glutamate + ADP + phosphate + H(+)</text>
        <dbReference type="Rhea" id="RHEA:10348"/>
        <dbReference type="ChEBI" id="CHEBI:15377"/>
        <dbReference type="ChEBI" id="CHEBI:15378"/>
        <dbReference type="ChEBI" id="CHEBI:29985"/>
        <dbReference type="ChEBI" id="CHEBI:30616"/>
        <dbReference type="ChEBI" id="CHEBI:43474"/>
        <dbReference type="ChEBI" id="CHEBI:58402"/>
        <dbReference type="ChEBI" id="CHEBI:456216"/>
        <dbReference type="EC" id="3.5.2.9"/>
    </reaction>
</comment>
<dbReference type="AlphaFoldDB" id="A0A4V2NLI5"/>
<accession>A0A4V2NLI5</accession>
<gene>
    <name evidence="1" type="primary">pxpA</name>
    <name evidence="2" type="ORF">EZM97_21340</name>
</gene>
<dbReference type="InterPro" id="IPR005501">
    <property type="entry name" value="LamB/YcsF/PxpA-like"/>
</dbReference>
<dbReference type="GO" id="GO:0005975">
    <property type="term" value="P:carbohydrate metabolic process"/>
    <property type="evidence" value="ECO:0007669"/>
    <property type="project" value="InterPro"/>
</dbReference>
<reference evidence="2 3" key="1">
    <citation type="submission" date="2019-02" db="EMBL/GenBank/DDBJ databases">
        <title>Dyella amyloliquefaciens sp. nov., isolated from forest soil.</title>
        <authorList>
            <person name="Gao Z.-H."/>
            <person name="Qiu L.-H."/>
        </authorList>
    </citation>
    <scope>NUCLEOTIDE SEQUENCE [LARGE SCALE GENOMIC DNA]</scope>
    <source>
        <strain evidence="2 3">KACC 12747</strain>
    </source>
</reference>
<dbReference type="Proteomes" id="UP000291822">
    <property type="component" value="Unassembled WGS sequence"/>
</dbReference>
<dbReference type="CDD" id="cd10787">
    <property type="entry name" value="LamB_YcsF_like"/>
    <property type="match status" value="1"/>
</dbReference>
<protein>
    <recommendedName>
        <fullName evidence="1">5-oxoprolinase subunit A</fullName>
        <shortName evidence="1">5-OPase subunit A</shortName>
        <ecNumber evidence="1">3.5.2.9</ecNumber>
    </recommendedName>
    <alternativeName>
        <fullName evidence="1">5-oxoprolinase (ATP-hydrolyzing) subunit A</fullName>
    </alternativeName>
</protein>
<dbReference type="InterPro" id="IPR011330">
    <property type="entry name" value="Glyco_hydro/deAcase_b/a-brl"/>
</dbReference>
<comment type="caution">
    <text evidence="2">The sequence shown here is derived from an EMBL/GenBank/DDBJ whole genome shotgun (WGS) entry which is preliminary data.</text>
</comment>
<evidence type="ECO:0000313" key="2">
    <source>
        <dbReference type="EMBL" id="TCI08803.1"/>
    </source>
</evidence>
<keyword evidence="3" id="KW-1185">Reference proteome</keyword>
<dbReference type="Pfam" id="PF03746">
    <property type="entry name" value="LamB_YcsF"/>
    <property type="match status" value="1"/>
</dbReference>
<dbReference type="GO" id="GO:0017168">
    <property type="term" value="F:5-oxoprolinase (ATP-hydrolyzing) activity"/>
    <property type="evidence" value="ECO:0007669"/>
    <property type="project" value="UniProtKB-UniRule"/>
</dbReference>
<sequence length="263" mass="27071">MTLPTAKTIDINSDLGESFGAWSMGDDAALLDIVSSANIACGFHAGDPDIMRRTVALAAERQVAIGAHVSLPDLQGFGRREMAVTPAEAYALTLYQIGALHGFVRAAGARLRHVKPHGALYNMAARDARLAEAIAAAVRDFDPSLRLFGLAGSALIDAGLAAGLPVASEAFADRGYRADGSLLPRSEPGAVISESDQAIAQAMAMAREGKLRAVDGAIVELQADTLCVHGDGAHAVTFARNLRAALEAVGIIIAAPHAAGSAA</sequence>
<comment type="function">
    <text evidence="1">Catalyzes the cleavage of 5-oxoproline to form L-glutamate coupled to the hydrolysis of ATP to ADP and inorganic phosphate.</text>
</comment>
<name>A0A4V2NLI5_9GAMM</name>
<dbReference type="GO" id="GO:0005524">
    <property type="term" value="F:ATP binding"/>
    <property type="evidence" value="ECO:0007669"/>
    <property type="project" value="UniProtKB-UniRule"/>
</dbReference>
<dbReference type="EC" id="3.5.2.9" evidence="1"/>
<dbReference type="PANTHER" id="PTHR30292:SF0">
    <property type="entry name" value="5-OXOPROLINASE SUBUNIT A"/>
    <property type="match status" value="1"/>
</dbReference>
<organism evidence="2 3">
    <name type="scientific">Dyella soli</name>
    <dbReference type="NCBI Taxonomy" id="522319"/>
    <lineage>
        <taxon>Bacteria</taxon>
        <taxon>Pseudomonadati</taxon>
        <taxon>Pseudomonadota</taxon>
        <taxon>Gammaproteobacteria</taxon>
        <taxon>Lysobacterales</taxon>
        <taxon>Rhodanobacteraceae</taxon>
        <taxon>Dyella</taxon>
    </lineage>
</organism>
<dbReference type="Gene3D" id="3.20.20.370">
    <property type="entry name" value="Glycoside hydrolase/deacetylase"/>
    <property type="match status" value="1"/>
</dbReference>
<dbReference type="NCBIfam" id="NF003814">
    <property type="entry name" value="PRK05406.1-3"/>
    <property type="match status" value="1"/>
</dbReference>
<evidence type="ECO:0000256" key="1">
    <source>
        <dbReference type="HAMAP-Rule" id="MF_00691"/>
    </source>
</evidence>
<dbReference type="RefSeq" id="WP_131410582.1">
    <property type="nucleotide sequence ID" value="NZ_SJTG01000003.1"/>
</dbReference>
<keyword evidence="1" id="KW-0547">Nucleotide-binding</keyword>
<keyword evidence="1" id="KW-0067">ATP-binding</keyword>
<dbReference type="SUPFAM" id="SSF88713">
    <property type="entry name" value="Glycoside hydrolase/deacetylase"/>
    <property type="match status" value="1"/>
</dbReference>
<dbReference type="PANTHER" id="PTHR30292">
    <property type="entry name" value="UNCHARACTERIZED PROTEIN YBGL-RELATED"/>
    <property type="match status" value="1"/>
</dbReference>
<dbReference type="HAMAP" id="MF_00691">
    <property type="entry name" value="PxpA"/>
    <property type="match status" value="1"/>
</dbReference>
<dbReference type="NCBIfam" id="NF003816">
    <property type="entry name" value="PRK05406.1-5"/>
    <property type="match status" value="1"/>
</dbReference>
<comment type="subunit">
    <text evidence="1">Forms a complex composed of PxpA, PxpB and PxpC.</text>
</comment>